<organism evidence="7 8">
    <name type="scientific">Iningainema tapete BLCC-T55</name>
    <dbReference type="NCBI Taxonomy" id="2748662"/>
    <lineage>
        <taxon>Bacteria</taxon>
        <taxon>Bacillati</taxon>
        <taxon>Cyanobacteriota</taxon>
        <taxon>Cyanophyceae</taxon>
        <taxon>Nostocales</taxon>
        <taxon>Scytonemataceae</taxon>
        <taxon>Iningainema tapete</taxon>
    </lineage>
</organism>
<evidence type="ECO:0000313" key="7">
    <source>
        <dbReference type="EMBL" id="MBD2776939.1"/>
    </source>
</evidence>
<dbReference type="Gene3D" id="2.102.10.10">
    <property type="entry name" value="Rieske [2Fe-2S] iron-sulphur domain"/>
    <property type="match status" value="1"/>
</dbReference>
<keyword evidence="2" id="KW-0479">Metal-binding</keyword>
<dbReference type="PANTHER" id="PTHR21266">
    <property type="entry name" value="IRON-SULFUR DOMAIN CONTAINING PROTEIN"/>
    <property type="match status" value="1"/>
</dbReference>
<dbReference type="GO" id="GO:0016705">
    <property type="term" value="F:oxidoreductase activity, acting on paired donors, with incorporation or reduction of molecular oxygen"/>
    <property type="evidence" value="ECO:0007669"/>
    <property type="project" value="UniProtKB-ARBA"/>
</dbReference>
<accession>A0A8J7C8L7</accession>
<keyword evidence="8" id="KW-1185">Reference proteome</keyword>
<dbReference type="SUPFAM" id="SSF55961">
    <property type="entry name" value="Bet v1-like"/>
    <property type="match status" value="1"/>
</dbReference>
<comment type="caution">
    <text evidence="7">The sequence shown here is derived from an EMBL/GenBank/DDBJ whole genome shotgun (WGS) entry which is preliminary data.</text>
</comment>
<name>A0A8J7C8L7_9CYAN</name>
<evidence type="ECO:0000313" key="8">
    <source>
        <dbReference type="Proteomes" id="UP000629098"/>
    </source>
</evidence>
<evidence type="ECO:0000256" key="1">
    <source>
        <dbReference type="ARBA" id="ARBA00022714"/>
    </source>
</evidence>
<protein>
    <submittedName>
        <fullName evidence="7">Rieske 2Fe-2S domain-containing protein</fullName>
    </submittedName>
</protein>
<dbReference type="PROSITE" id="PS51296">
    <property type="entry name" value="RIESKE"/>
    <property type="match status" value="1"/>
</dbReference>
<dbReference type="GO" id="GO:0004497">
    <property type="term" value="F:monooxygenase activity"/>
    <property type="evidence" value="ECO:0007669"/>
    <property type="project" value="UniProtKB-ARBA"/>
</dbReference>
<evidence type="ECO:0000256" key="3">
    <source>
        <dbReference type="ARBA" id="ARBA00023002"/>
    </source>
</evidence>
<keyword evidence="1" id="KW-0001">2Fe-2S</keyword>
<feature type="domain" description="Rieske" evidence="6">
    <location>
        <begin position="7"/>
        <end position="111"/>
    </location>
</feature>
<evidence type="ECO:0000256" key="5">
    <source>
        <dbReference type="ARBA" id="ARBA00023014"/>
    </source>
</evidence>
<keyword evidence="5" id="KW-0411">Iron-sulfur</keyword>
<gene>
    <name evidence="7" type="ORF">ICL16_34035</name>
</gene>
<dbReference type="AlphaFoldDB" id="A0A8J7C8L7"/>
<dbReference type="InterPro" id="IPR050584">
    <property type="entry name" value="Cholesterol_7-desaturase"/>
</dbReference>
<dbReference type="Pfam" id="PF00355">
    <property type="entry name" value="Rieske"/>
    <property type="match status" value="1"/>
</dbReference>
<dbReference type="GO" id="GO:0051537">
    <property type="term" value="F:2 iron, 2 sulfur cluster binding"/>
    <property type="evidence" value="ECO:0007669"/>
    <property type="project" value="UniProtKB-KW"/>
</dbReference>
<dbReference type="PANTHER" id="PTHR21266:SF59">
    <property type="entry name" value="BLR4922 PROTEIN"/>
    <property type="match status" value="1"/>
</dbReference>
<evidence type="ECO:0000256" key="4">
    <source>
        <dbReference type="ARBA" id="ARBA00023004"/>
    </source>
</evidence>
<sequence>MLPGVPWLLAHRSMLKPNQPMKVSLYANDYVLWQDSLGKISCLPNACPHMGAMLSEGWCVTKPDGSSVVACPFHALEFDSAGCTVLPGSNKPTKSLIEPLELIIQGDFIWSYGGEEPKAPIPTTLNEIASEYEFVGYVADISVKTDLLTMLLNMHDYNHQNGTHRPLFEIEEVQFNQFIDDGHHSHAYFDLPRTKPTLSDILKNPGLLVLPKVIQVHLENCFPSMVIVHAHSPMATVRECHLFVPESPNHTRTYVLVFMKVHNPIFHLFKRNLLHLASVIVKQDAEILEKLYSNTPQHIKLNNEVGMEWVRRNFESFPTVVQPNLSRAEVNYNFEQLHVGTRSR</sequence>
<keyword evidence="3" id="KW-0560">Oxidoreductase</keyword>
<dbReference type="Proteomes" id="UP000629098">
    <property type="component" value="Unassembled WGS sequence"/>
</dbReference>
<proteinExistence type="predicted"/>
<dbReference type="EMBL" id="JACXAE010000101">
    <property type="protein sequence ID" value="MBD2776939.1"/>
    <property type="molecule type" value="Genomic_DNA"/>
</dbReference>
<dbReference type="InterPro" id="IPR017941">
    <property type="entry name" value="Rieske_2Fe-2S"/>
</dbReference>
<reference evidence="7" key="1">
    <citation type="submission" date="2020-09" db="EMBL/GenBank/DDBJ databases">
        <title>Iningainema tapete sp. nov. (Scytonemataceae, Cyanobacteria) from greenhouses in central Florida (USA) produces two types of nodularin with biosynthetic potential for microcystin-LR and anabaenopeptins.</title>
        <authorList>
            <person name="Berthold D.E."/>
            <person name="Lefler F.W."/>
            <person name="Huang I.-S."/>
            <person name="Abdulla H."/>
            <person name="Zimba P.V."/>
            <person name="Laughinghouse H.D. IV."/>
        </authorList>
    </citation>
    <scope>NUCLEOTIDE SEQUENCE</scope>
    <source>
        <strain evidence="7">BLCCT55</strain>
    </source>
</reference>
<dbReference type="InterPro" id="IPR036922">
    <property type="entry name" value="Rieske_2Fe-2S_sf"/>
</dbReference>
<evidence type="ECO:0000256" key="2">
    <source>
        <dbReference type="ARBA" id="ARBA00022723"/>
    </source>
</evidence>
<evidence type="ECO:0000259" key="6">
    <source>
        <dbReference type="PROSITE" id="PS51296"/>
    </source>
</evidence>
<dbReference type="GO" id="GO:0046872">
    <property type="term" value="F:metal ion binding"/>
    <property type="evidence" value="ECO:0007669"/>
    <property type="project" value="UniProtKB-KW"/>
</dbReference>
<dbReference type="SUPFAM" id="SSF50022">
    <property type="entry name" value="ISP domain"/>
    <property type="match status" value="1"/>
</dbReference>
<keyword evidence="4" id="KW-0408">Iron</keyword>